<gene>
    <name evidence="8" type="primary">ABCC13</name>
    <name evidence="8" type="ORF">KSP40_PGU005749</name>
</gene>
<dbReference type="InterPro" id="IPR050173">
    <property type="entry name" value="ABC_transporter_C-like"/>
</dbReference>
<evidence type="ECO:0000313" key="9">
    <source>
        <dbReference type="Proteomes" id="UP001412067"/>
    </source>
</evidence>
<dbReference type="PANTHER" id="PTHR24223:SF330">
    <property type="entry name" value="ATP-BINDING CASSETTE SUB-FAMILY C MEMBER 10"/>
    <property type="match status" value="1"/>
</dbReference>
<name>A0ABR2LV30_9ASPA</name>
<dbReference type="Proteomes" id="UP001412067">
    <property type="component" value="Unassembled WGS sequence"/>
</dbReference>
<dbReference type="EMBL" id="JBBWWR010000014">
    <property type="protein sequence ID" value="KAK8952718.1"/>
    <property type="molecule type" value="Genomic_DNA"/>
</dbReference>
<dbReference type="Pfam" id="PF00005">
    <property type="entry name" value="ABC_tran"/>
    <property type="match status" value="1"/>
</dbReference>
<evidence type="ECO:0000313" key="8">
    <source>
        <dbReference type="EMBL" id="KAK8952718.1"/>
    </source>
</evidence>
<protein>
    <submittedName>
        <fullName evidence="8">ABC transporter C family member 13</fullName>
    </submittedName>
</protein>
<keyword evidence="4" id="KW-1133">Transmembrane helix</keyword>
<comment type="caution">
    <text evidence="8">The sequence shown here is derived from an EMBL/GenBank/DDBJ whole genome shotgun (WGS) entry which is preliminary data.</text>
</comment>
<evidence type="ECO:0000256" key="5">
    <source>
        <dbReference type="ARBA" id="ARBA00023136"/>
    </source>
</evidence>
<evidence type="ECO:0000256" key="2">
    <source>
        <dbReference type="ARBA" id="ARBA00022741"/>
    </source>
</evidence>
<dbReference type="InterPro" id="IPR003439">
    <property type="entry name" value="ABC_transporter-like_ATP-bd"/>
</dbReference>
<feature type="region of interest" description="Disordered" evidence="6">
    <location>
        <begin position="1"/>
        <end position="24"/>
    </location>
</feature>
<keyword evidence="2" id="KW-0547">Nucleotide-binding</keyword>
<keyword evidence="5" id="KW-0472">Membrane</keyword>
<evidence type="ECO:0000256" key="1">
    <source>
        <dbReference type="ARBA" id="ARBA00022692"/>
    </source>
</evidence>
<keyword evidence="3" id="KW-0067">ATP-binding</keyword>
<dbReference type="InterPro" id="IPR036640">
    <property type="entry name" value="ABC1_TM_sf"/>
</dbReference>
<dbReference type="Gene3D" id="1.20.1560.10">
    <property type="entry name" value="ABC transporter type 1, transmembrane domain"/>
    <property type="match status" value="1"/>
</dbReference>
<evidence type="ECO:0000256" key="6">
    <source>
        <dbReference type="SAM" id="MobiDB-lite"/>
    </source>
</evidence>
<dbReference type="SUPFAM" id="SSF52540">
    <property type="entry name" value="P-loop containing nucleoside triphosphate hydrolases"/>
    <property type="match status" value="1"/>
</dbReference>
<dbReference type="Gene3D" id="3.40.50.300">
    <property type="entry name" value="P-loop containing nucleotide triphosphate hydrolases"/>
    <property type="match status" value="1"/>
</dbReference>
<feature type="domain" description="ABC transporter" evidence="7">
    <location>
        <begin position="231"/>
        <end position="309"/>
    </location>
</feature>
<keyword evidence="1" id="KW-0812">Transmembrane</keyword>
<organism evidence="8 9">
    <name type="scientific">Platanthera guangdongensis</name>
    <dbReference type="NCBI Taxonomy" id="2320717"/>
    <lineage>
        <taxon>Eukaryota</taxon>
        <taxon>Viridiplantae</taxon>
        <taxon>Streptophyta</taxon>
        <taxon>Embryophyta</taxon>
        <taxon>Tracheophyta</taxon>
        <taxon>Spermatophyta</taxon>
        <taxon>Magnoliopsida</taxon>
        <taxon>Liliopsida</taxon>
        <taxon>Asparagales</taxon>
        <taxon>Orchidaceae</taxon>
        <taxon>Orchidoideae</taxon>
        <taxon>Orchideae</taxon>
        <taxon>Orchidinae</taxon>
        <taxon>Platanthera</taxon>
    </lineage>
</organism>
<proteinExistence type="predicted"/>
<accession>A0ABR2LV30</accession>
<sequence>MSKDSRQTSAHLSPSTTPAETNGVHRRRFHHVGFLCHTSEAPTPSLRHSTITTPSSDQGLLLRAGNVERHHYSVTTHCMCIDATCLQATTSRLIVSFASSMSMVKASLDETSALATCDKEFFMAKFSEHVGLYLKTSYSETTASLWLSLRLQAGLALSYAAPIVSLLSSFLTSFTETEKELISVERVLQYMDIPQEENCGFLSPRPDWPTHGQIEFEHVTLRYKPSVPAALNTVSFKINAGMQVGVVGRTGAGKSSIINALFRLAPICGGRILIDSLNVAEVSWAWRWTRGHPRAHDHARNGVGGVVQDTPDATDEWPAGHGMTTRCILPFLRHGLGCCLYLLLSSPDLGILSPLVRFVLARAVLPVHVQKRTENFIWPAPKLSYSRYSAAPPPPIILWCSAHIFLANLKLKSLLGLLHHSQASKLCSVGFLVALRDFSREERHRRLLTKKTGSVEEGDSASGPRTAVKARDRKSFLCTMWANFNINCDWRGDISYASDRCPKGGNDADTHIRVAADLGTDMVAHVSLVHTSPSMPLILCEESMPDFYLSTSSSSFVHSTTFISDIIVDDILQDDIGTCSVVPTPIEDILHTEEIIISSPVEEVQVVEATSVLAEPCDIINDIDDFPLDLPIGSDTGITPEDEILLSHSSNLFLDPNFVSYPVQGPTLELIQDVVGPIVLPDDGMDQLLKEMDIGISSSYYLPLPDVQRRMFRGEGSSSSRAADATVGTSVDDMLSFDGHEAVDRLLVVGSWQSLFSIEEYRYHELTLEFLTTFCILDRVDETTRESASVSFRMGGHTYTCGVGTLAVYAGIYTQDELIQSDVIYRLHEFPTGVPPSKFWQSITRRNLLYEARAAKSTQICSPALRYIQHLIGHSINGRAMNQNVAGWQDLLYLFSMHRRVPLHLGRVLAHYLLRQATYLPLKSIGGSHYITRIAKGSRSVCPR</sequence>
<evidence type="ECO:0000256" key="4">
    <source>
        <dbReference type="ARBA" id="ARBA00022989"/>
    </source>
</evidence>
<reference evidence="8 9" key="1">
    <citation type="journal article" date="2022" name="Nat. Plants">
        <title>Genomes of leafy and leafless Platanthera orchids illuminate the evolution of mycoheterotrophy.</title>
        <authorList>
            <person name="Li M.H."/>
            <person name="Liu K.W."/>
            <person name="Li Z."/>
            <person name="Lu H.C."/>
            <person name="Ye Q.L."/>
            <person name="Zhang D."/>
            <person name="Wang J.Y."/>
            <person name="Li Y.F."/>
            <person name="Zhong Z.M."/>
            <person name="Liu X."/>
            <person name="Yu X."/>
            <person name="Liu D.K."/>
            <person name="Tu X.D."/>
            <person name="Liu B."/>
            <person name="Hao Y."/>
            <person name="Liao X.Y."/>
            <person name="Jiang Y.T."/>
            <person name="Sun W.H."/>
            <person name="Chen J."/>
            <person name="Chen Y.Q."/>
            <person name="Ai Y."/>
            <person name="Zhai J.W."/>
            <person name="Wu S.S."/>
            <person name="Zhou Z."/>
            <person name="Hsiao Y.Y."/>
            <person name="Wu W.L."/>
            <person name="Chen Y.Y."/>
            <person name="Lin Y.F."/>
            <person name="Hsu J.L."/>
            <person name="Li C.Y."/>
            <person name="Wang Z.W."/>
            <person name="Zhao X."/>
            <person name="Zhong W.Y."/>
            <person name="Ma X.K."/>
            <person name="Ma L."/>
            <person name="Huang J."/>
            <person name="Chen G.Z."/>
            <person name="Huang M.Z."/>
            <person name="Huang L."/>
            <person name="Peng D.H."/>
            <person name="Luo Y.B."/>
            <person name="Zou S.Q."/>
            <person name="Chen S.P."/>
            <person name="Lan S."/>
            <person name="Tsai W.C."/>
            <person name="Van de Peer Y."/>
            <person name="Liu Z.J."/>
        </authorList>
    </citation>
    <scope>NUCLEOTIDE SEQUENCE [LARGE SCALE GENOMIC DNA]</scope>
    <source>
        <strain evidence="8">Lor288</strain>
    </source>
</reference>
<dbReference type="PANTHER" id="PTHR24223">
    <property type="entry name" value="ATP-BINDING CASSETTE SUB-FAMILY C"/>
    <property type="match status" value="1"/>
</dbReference>
<dbReference type="InterPro" id="IPR027417">
    <property type="entry name" value="P-loop_NTPase"/>
</dbReference>
<evidence type="ECO:0000256" key="3">
    <source>
        <dbReference type="ARBA" id="ARBA00022840"/>
    </source>
</evidence>
<dbReference type="SUPFAM" id="SSF90123">
    <property type="entry name" value="ABC transporter transmembrane region"/>
    <property type="match status" value="1"/>
</dbReference>
<keyword evidence="9" id="KW-1185">Reference proteome</keyword>
<evidence type="ECO:0000259" key="7">
    <source>
        <dbReference type="Pfam" id="PF00005"/>
    </source>
</evidence>
<feature type="compositionally biased region" description="Polar residues" evidence="6">
    <location>
        <begin position="7"/>
        <end position="20"/>
    </location>
</feature>